<comment type="caution">
    <text evidence="1">The sequence shown here is derived from an EMBL/GenBank/DDBJ whole genome shotgun (WGS) entry which is preliminary data.</text>
</comment>
<protein>
    <submittedName>
        <fullName evidence="1">Uncharacterized protein</fullName>
    </submittedName>
</protein>
<dbReference type="AlphaFoldDB" id="C9LP73"/>
<gene>
    <name evidence="1" type="ORF">GCWU000321_01352</name>
</gene>
<name>C9LP73_9FIRM</name>
<reference evidence="1" key="1">
    <citation type="submission" date="2009-09" db="EMBL/GenBank/DDBJ databases">
        <authorList>
            <person name="Weinstock G."/>
            <person name="Sodergren E."/>
            <person name="Clifton S."/>
            <person name="Fulton L."/>
            <person name="Fulton B."/>
            <person name="Courtney L."/>
            <person name="Fronick C."/>
            <person name="Harrison M."/>
            <person name="Strong C."/>
            <person name="Farmer C."/>
            <person name="Delahaunty K."/>
            <person name="Markovic C."/>
            <person name="Hall O."/>
            <person name="Minx P."/>
            <person name="Tomlinson C."/>
            <person name="Mitreva M."/>
            <person name="Nelson J."/>
            <person name="Hou S."/>
            <person name="Wollam A."/>
            <person name="Pepin K.H."/>
            <person name="Johnson M."/>
            <person name="Bhonagiri V."/>
            <person name="Nash W.E."/>
            <person name="Warren W."/>
            <person name="Chinwalla A."/>
            <person name="Mardis E.R."/>
            <person name="Wilson R.K."/>
        </authorList>
    </citation>
    <scope>NUCLEOTIDE SEQUENCE [LARGE SCALE GENOMIC DNA]</scope>
    <source>
        <strain evidence="1">DSM 15470</strain>
    </source>
</reference>
<accession>C9LP73</accession>
<dbReference type="STRING" id="592028.GCWU000321_01352"/>
<keyword evidence="2" id="KW-1185">Reference proteome</keyword>
<dbReference type="HOGENOM" id="CLU_1675095_0_0_9"/>
<proteinExistence type="predicted"/>
<organism evidence="1 2">
    <name type="scientific">Dialister invisus DSM 15470</name>
    <dbReference type="NCBI Taxonomy" id="592028"/>
    <lineage>
        <taxon>Bacteria</taxon>
        <taxon>Bacillati</taxon>
        <taxon>Bacillota</taxon>
        <taxon>Negativicutes</taxon>
        <taxon>Veillonellales</taxon>
        <taxon>Veillonellaceae</taxon>
        <taxon>Dialister</taxon>
    </lineage>
</organism>
<evidence type="ECO:0000313" key="2">
    <source>
        <dbReference type="Proteomes" id="UP000004736"/>
    </source>
</evidence>
<evidence type="ECO:0000313" key="1">
    <source>
        <dbReference type="EMBL" id="EEW97359.1"/>
    </source>
</evidence>
<dbReference type="Proteomes" id="UP000004736">
    <property type="component" value="Unassembled WGS sequence"/>
</dbReference>
<dbReference type="EMBL" id="ACIM02000001">
    <property type="protein sequence ID" value="EEW97359.1"/>
    <property type="molecule type" value="Genomic_DNA"/>
</dbReference>
<sequence>MDIAITTTCYLRAAQRREEIDMFFALLRTPLYNCFREEVNAMNIRSLVGALAVTTQAGDLTQNQLILLTATGTIFGTPVFSDDPVTPETEAPRAFLRACFGKPESTQPKKHVLCGSEPFFLLQNATVVIGNEPTKLPFLFVRYDSVLACAVGSIDYK</sequence>